<dbReference type="GO" id="GO:0016788">
    <property type="term" value="F:hydrolase activity, acting on ester bonds"/>
    <property type="evidence" value="ECO:0007669"/>
    <property type="project" value="UniProtKB-ARBA"/>
</dbReference>
<name>A0A7Y0BNM1_9SPHN</name>
<dbReference type="Proteomes" id="UP000583556">
    <property type="component" value="Unassembled WGS sequence"/>
</dbReference>
<organism evidence="2 3">
    <name type="scientific">Novosphingobium olei</name>
    <dbReference type="NCBI Taxonomy" id="2728851"/>
    <lineage>
        <taxon>Bacteria</taxon>
        <taxon>Pseudomonadati</taxon>
        <taxon>Pseudomonadota</taxon>
        <taxon>Alphaproteobacteria</taxon>
        <taxon>Sphingomonadales</taxon>
        <taxon>Sphingomonadaceae</taxon>
        <taxon>Novosphingobium</taxon>
    </lineage>
</organism>
<dbReference type="Pfam" id="PF13472">
    <property type="entry name" value="Lipase_GDSL_2"/>
    <property type="match status" value="1"/>
</dbReference>
<dbReference type="RefSeq" id="WP_169493084.1">
    <property type="nucleotide sequence ID" value="NZ_JABBGM010000003.1"/>
</dbReference>
<accession>A0A7Y0BNM1</accession>
<keyword evidence="3" id="KW-1185">Reference proteome</keyword>
<gene>
    <name evidence="2" type="ORF">HHL27_09090</name>
</gene>
<dbReference type="Gene3D" id="3.40.50.1110">
    <property type="entry name" value="SGNH hydrolase"/>
    <property type="match status" value="1"/>
</dbReference>
<comment type="caution">
    <text evidence="2">The sequence shown here is derived from an EMBL/GenBank/DDBJ whole genome shotgun (WGS) entry which is preliminary data.</text>
</comment>
<keyword evidence="2" id="KW-0378">Hydrolase</keyword>
<dbReference type="InterPro" id="IPR036514">
    <property type="entry name" value="SGNH_hydro_sf"/>
</dbReference>
<evidence type="ECO:0000259" key="1">
    <source>
        <dbReference type="Pfam" id="PF13472"/>
    </source>
</evidence>
<dbReference type="InterPro" id="IPR013830">
    <property type="entry name" value="SGNH_hydro"/>
</dbReference>
<dbReference type="AlphaFoldDB" id="A0A7Y0BNM1"/>
<evidence type="ECO:0000313" key="2">
    <source>
        <dbReference type="EMBL" id="NML93821.1"/>
    </source>
</evidence>
<evidence type="ECO:0000313" key="3">
    <source>
        <dbReference type="Proteomes" id="UP000583556"/>
    </source>
</evidence>
<feature type="domain" description="SGNH hydrolase-type esterase" evidence="1">
    <location>
        <begin position="164"/>
        <end position="336"/>
    </location>
</feature>
<dbReference type="EMBL" id="JABBGM010000003">
    <property type="protein sequence ID" value="NML93821.1"/>
    <property type="molecule type" value="Genomic_DNA"/>
</dbReference>
<sequence>MAGNTVDIQALNLQVRGDRSIQERAVREGYPLTASSIGASNSGGGLAIGASLGGIGPGPGQAWFIESISLTSLIDVVVWVQRAMAPIIANGAASQLTPVLVGPNYGCPTITINSILREGESISFILRTTVTTGSGTDTFQFRAGMTGHRMTNDFAFEAPKVWLAIGDSITNTTGPTYGSEFYTAQVARAYRAQGKWYRRILKGDGGWQTAHAVIAMKRGVLDVPQADLVTLMLGTNELLLTDVQTNLPPLLAWMRDMYPSAKKCIIGAPPRQDSIETSVLQPVRSYAASAVSALNDPSFRFTSLATAFSAVGDTNYITTDGTSSGARVHPNLAGHTAMATALKADWDNASFV</sequence>
<protein>
    <submittedName>
        <fullName evidence="2">SGNH/GDSL hydrolase family protein</fullName>
    </submittedName>
</protein>
<proteinExistence type="predicted"/>
<reference evidence="2 3" key="1">
    <citation type="submission" date="2020-04" db="EMBL/GenBank/DDBJ databases">
        <title>Novosphingobium sp. TW-4 isolated from soil.</title>
        <authorList>
            <person name="Dahal R.H."/>
            <person name="Chaudhary D.K."/>
        </authorList>
    </citation>
    <scope>NUCLEOTIDE SEQUENCE [LARGE SCALE GENOMIC DNA]</scope>
    <source>
        <strain evidence="2 3">TW-4</strain>
    </source>
</reference>
<dbReference type="CDD" id="cd00229">
    <property type="entry name" value="SGNH_hydrolase"/>
    <property type="match status" value="1"/>
</dbReference>
<dbReference type="SUPFAM" id="SSF52266">
    <property type="entry name" value="SGNH hydrolase"/>
    <property type="match status" value="1"/>
</dbReference>